<feature type="signal peptide" evidence="1">
    <location>
        <begin position="1"/>
        <end position="22"/>
    </location>
</feature>
<evidence type="ECO:0000313" key="3">
    <source>
        <dbReference type="Proteomes" id="UP001500618"/>
    </source>
</evidence>
<protein>
    <submittedName>
        <fullName evidence="2">Uncharacterized protein</fullName>
    </submittedName>
</protein>
<comment type="caution">
    <text evidence="2">The sequence shown here is derived from an EMBL/GenBank/DDBJ whole genome shotgun (WGS) entry which is preliminary data.</text>
</comment>
<name>A0ABN2IFN6_9ACTN</name>
<dbReference type="Proteomes" id="UP001500618">
    <property type="component" value="Unassembled WGS sequence"/>
</dbReference>
<accession>A0ABN2IFN6</accession>
<dbReference type="EMBL" id="BAAANY010000029">
    <property type="protein sequence ID" value="GAA1704185.1"/>
    <property type="molecule type" value="Genomic_DNA"/>
</dbReference>
<reference evidence="2 3" key="1">
    <citation type="journal article" date="2019" name="Int. J. Syst. Evol. Microbiol.">
        <title>The Global Catalogue of Microorganisms (GCM) 10K type strain sequencing project: providing services to taxonomists for standard genome sequencing and annotation.</title>
        <authorList>
            <consortium name="The Broad Institute Genomics Platform"/>
            <consortium name="The Broad Institute Genome Sequencing Center for Infectious Disease"/>
            <person name="Wu L."/>
            <person name="Ma J."/>
        </authorList>
    </citation>
    <scope>NUCLEOTIDE SEQUENCE [LARGE SCALE GENOMIC DNA]</scope>
    <source>
        <strain evidence="2 3">JCM 14718</strain>
    </source>
</reference>
<sequence>MKLFVRVAGVAALVAGSLTVAAAPAAADCQYPYYCSSAVRDTTLYATSNPNGQVFDHIQQGWHVEVTIDSCQNNMVWGDVIELNRAAGWMKNDDLTFSPCNLKA</sequence>
<evidence type="ECO:0000256" key="1">
    <source>
        <dbReference type="SAM" id="SignalP"/>
    </source>
</evidence>
<organism evidence="2 3">
    <name type="scientific">Fodinicola feengrottensis</name>
    <dbReference type="NCBI Taxonomy" id="435914"/>
    <lineage>
        <taxon>Bacteria</taxon>
        <taxon>Bacillati</taxon>
        <taxon>Actinomycetota</taxon>
        <taxon>Actinomycetes</taxon>
        <taxon>Mycobacteriales</taxon>
        <taxon>Fodinicola</taxon>
    </lineage>
</organism>
<evidence type="ECO:0000313" key="2">
    <source>
        <dbReference type="EMBL" id="GAA1704185.1"/>
    </source>
</evidence>
<keyword evidence="3" id="KW-1185">Reference proteome</keyword>
<gene>
    <name evidence="2" type="ORF">GCM10009765_61740</name>
</gene>
<proteinExistence type="predicted"/>
<keyword evidence="1" id="KW-0732">Signal</keyword>
<feature type="chain" id="PRO_5046373167" evidence="1">
    <location>
        <begin position="23"/>
        <end position="104"/>
    </location>
</feature>